<name>A0ACB6V9U0_9ASCO</name>
<sequence>MAPATTLLSPAPPSSTSPPTITASPAASTPAPPTPSTVRKLSVAPKLVSVSKPPAIVSSAMTKPPAATSPYQLQDAQISQLSTSKVWVLPPRPKPGRKPSTDTPPTKRKAQNRAAQRAFRERRAARVTELEALLEDVNNERDQKERKLNDTLKAMSQENYELRRSLEELRREIRAFSSSRPYNDIASPRLEQPPHILQQQPYSPSSNPPSHIRHSSISYPPSMNQMASPAPSLESPMDVLDRVLELRLPVPEEQHKNKELSQQQQQQDDDCGVCIKEDCICETLGIREKRDTPASSPAVSAAVESQQQLAPGTVQLKRRRKSASKNLNPFKKMKKATKPEEMEVDFTKVFAKEKAPKPSVIVEQPVPQPEVPEVEIVHSTTSTPMDPCGFCSDGTPCLCAETAEQEASSMAELNTLPPLVGITQSNSSNHNSLSPSVSLPSSRNGSISNLVKLPALSHEGSGASTPKSGCTGKPGTCQQCQADPMSTLFCTTLANQIATTKPAMKSVAKPAGGCCGGSKSGGGGCCKDKAAVTASAKPPQQQQQQQFQQQLLQRQRQYQQSPTGSGASTPLPGAGTFIPCSAAYQTLSRHKDFGRVDLGTLVGKLQTRGMQVEVSSVANVLRELDKRLYQ</sequence>
<comment type="caution">
    <text evidence="1">The sequence shown here is derived from an EMBL/GenBank/DDBJ whole genome shotgun (WGS) entry which is preliminary data.</text>
</comment>
<protein>
    <submittedName>
        <fullName evidence="1">Uncharacterized protein</fullName>
    </submittedName>
</protein>
<evidence type="ECO:0000313" key="2">
    <source>
        <dbReference type="Proteomes" id="UP000744676"/>
    </source>
</evidence>
<gene>
    <name evidence="1" type="ORF">D0Z00_000469</name>
</gene>
<evidence type="ECO:0000313" key="1">
    <source>
        <dbReference type="EMBL" id="KAF5102286.1"/>
    </source>
</evidence>
<dbReference type="Proteomes" id="UP000744676">
    <property type="component" value="Unassembled WGS sequence"/>
</dbReference>
<keyword evidence="2" id="KW-1185">Reference proteome</keyword>
<accession>A0ACB6V9U0</accession>
<proteinExistence type="predicted"/>
<reference evidence="1 2" key="1">
    <citation type="journal article" date="2020" name="Front. Microbiol.">
        <title>Phenotypic and Genetic Characterization of the Cheese Ripening Yeast Geotrichum candidum.</title>
        <authorList>
            <person name="Perkins V."/>
            <person name="Vignola S."/>
            <person name="Lessard M.H."/>
            <person name="Plante P.L."/>
            <person name="Corbeil J."/>
            <person name="Dugat-Bony E."/>
            <person name="Frenette M."/>
            <person name="Labrie S."/>
        </authorList>
    </citation>
    <scope>NUCLEOTIDE SEQUENCE [LARGE SCALE GENOMIC DNA]</scope>
    <source>
        <strain evidence="1 2">LMA-1147</strain>
    </source>
</reference>
<organism evidence="1 2">
    <name type="scientific">Geotrichum galactomycetum</name>
    <dbReference type="NCBI Taxonomy" id="27317"/>
    <lineage>
        <taxon>Eukaryota</taxon>
        <taxon>Fungi</taxon>
        <taxon>Dikarya</taxon>
        <taxon>Ascomycota</taxon>
        <taxon>Saccharomycotina</taxon>
        <taxon>Dipodascomycetes</taxon>
        <taxon>Dipodascales</taxon>
        <taxon>Dipodascaceae</taxon>
        <taxon>Geotrichum</taxon>
    </lineage>
</organism>
<dbReference type="EMBL" id="QVQA01000006">
    <property type="protein sequence ID" value="KAF5102286.1"/>
    <property type="molecule type" value="Genomic_DNA"/>
</dbReference>